<dbReference type="Gene3D" id="3.50.50.60">
    <property type="entry name" value="FAD/NAD(P)-binding domain"/>
    <property type="match status" value="1"/>
</dbReference>
<evidence type="ECO:0000256" key="5">
    <source>
        <dbReference type="SAM" id="Phobius"/>
    </source>
</evidence>
<protein>
    <submittedName>
        <fullName evidence="7">FAD/NAD(P)-binding domain-protein</fullName>
    </submittedName>
</protein>
<reference evidence="8" key="1">
    <citation type="journal article" date="2023" name="Mol. Phylogenet. Evol.">
        <title>Genome-scale phylogeny and comparative genomics of the fungal order Sordariales.</title>
        <authorList>
            <person name="Hensen N."/>
            <person name="Bonometti L."/>
            <person name="Westerberg I."/>
            <person name="Brannstrom I.O."/>
            <person name="Guillou S."/>
            <person name="Cros-Aarteil S."/>
            <person name="Calhoun S."/>
            <person name="Haridas S."/>
            <person name="Kuo A."/>
            <person name="Mondo S."/>
            <person name="Pangilinan J."/>
            <person name="Riley R."/>
            <person name="LaButti K."/>
            <person name="Andreopoulos B."/>
            <person name="Lipzen A."/>
            <person name="Chen C."/>
            <person name="Yan M."/>
            <person name="Daum C."/>
            <person name="Ng V."/>
            <person name="Clum A."/>
            <person name="Steindorff A."/>
            <person name="Ohm R.A."/>
            <person name="Martin F."/>
            <person name="Silar P."/>
            <person name="Natvig D.O."/>
            <person name="Lalanne C."/>
            <person name="Gautier V."/>
            <person name="Ament-Velasquez S.L."/>
            <person name="Kruys A."/>
            <person name="Hutchinson M.I."/>
            <person name="Powell A.J."/>
            <person name="Barry K."/>
            <person name="Miller A.N."/>
            <person name="Grigoriev I.V."/>
            <person name="Debuchy R."/>
            <person name="Gladieux P."/>
            <person name="Hiltunen Thoren M."/>
            <person name="Johannesson H."/>
        </authorList>
    </citation>
    <scope>NUCLEOTIDE SEQUENCE [LARGE SCALE GENOMIC DNA]</scope>
    <source>
        <strain evidence="8">CBS 340.73</strain>
    </source>
</reference>
<dbReference type="SUPFAM" id="SSF51905">
    <property type="entry name" value="FAD/NAD(P)-binding domain"/>
    <property type="match status" value="1"/>
</dbReference>
<sequence>MTSTTPPKRPFGRILIVGTGPSGLILAILLAQHGIRSLVLEAWPHLDTRLRATQYGVPATRIFRRAGILEDIRAQSIGSAAFGSICWRRVADQKKLVTLDLSCVADHPDRMTIIPLGDLVQIMYRHCVERYSGLINVKFEHRVVDVRQDSGKAWVNAEVGKEKTRQCFEADYVIGCDGARSTVRKSLFGSHWPGVTFEQQIIVQNIWYDGFEKHGWTGGNYMVDPDTWGLIARRGLGGLWRITYGDDGGLSDDEYLARRPKRLEKMLPGNPTPEQYRIEATNIYKMHNRCVEKMRVGRVLLAADAAHVNNPWGGYGCMSAVLDAGGLADCLIGYYEGRADEDILDTYAEVRREKFIKYVDSRSTRNLERVSKSDPWTVLETDKFFAILRGLEGNKQKTREFMLVSANRRDHDWIANDN</sequence>
<accession>A0AAN6N1F6</accession>
<dbReference type="Gene3D" id="3.30.9.10">
    <property type="entry name" value="D-Amino Acid Oxidase, subunit A, domain 2"/>
    <property type="match status" value="1"/>
</dbReference>
<dbReference type="InterPro" id="IPR002938">
    <property type="entry name" value="FAD-bd"/>
</dbReference>
<feature type="transmembrane region" description="Helical" evidence="5">
    <location>
        <begin position="12"/>
        <end position="31"/>
    </location>
</feature>
<keyword evidence="1" id="KW-0285">Flavoprotein</keyword>
<dbReference type="EMBL" id="MU853910">
    <property type="protein sequence ID" value="KAK3935712.1"/>
    <property type="molecule type" value="Genomic_DNA"/>
</dbReference>
<dbReference type="Pfam" id="PF01494">
    <property type="entry name" value="FAD_binding_3"/>
    <property type="match status" value="1"/>
</dbReference>
<dbReference type="InterPro" id="IPR050631">
    <property type="entry name" value="PheA/TfdB_FAD_monoxygenase"/>
</dbReference>
<keyword evidence="5" id="KW-0812">Transmembrane</keyword>
<evidence type="ECO:0000256" key="2">
    <source>
        <dbReference type="ARBA" id="ARBA00022827"/>
    </source>
</evidence>
<dbReference type="PANTHER" id="PTHR43476:SF4">
    <property type="entry name" value="BLR0106 PROTEIN"/>
    <property type="match status" value="1"/>
</dbReference>
<keyword evidence="8" id="KW-1185">Reference proteome</keyword>
<keyword evidence="3" id="KW-0560">Oxidoreductase</keyword>
<dbReference type="PRINTS" id="PR00420">
    <property type="entry name" value="RNGMNOXGNASE"/>
</dbReference>
<keyword evidence="5" id="KW-1133">Transmembrane helix</keyword>
<evidence type="ECO:0000256" key="4">
    <source>
        <dbReference type="ARBA" id="ARBA00023027"/>
    </source>
</evidence>
<dbReference type="InterPro" id="IPR036188">
    <property type="entry name" value="FAD/NAD-bd_sf"/>
</dbReference>
<organism evidence="7 8">
    <name type="scientific">Diplogelasinospora grovesii</name>
    <dbReference type="NCBI Taxonomy" id="303347"/>
    <lineage>
        <taxon>Eukaryota</taxon>
        <taxon>Fungi</taxon>
        <taxon>Dikarya</taxon>
        <taxon>Ascomycota</taxon>
        <taxon>Pezizomycotina</taxon>
        <taxon>Sordariomycetes</taxon>
        <taxon>Sordariomycetidae</taxon>
        <taxon>Sordariales</taxon>
        <taxon>Diplogelasinosporaceae</taxon>
        <taxon>Diplogelasinospora</taxon>
    </lineage>
</organism>
<feature type="domain" description="FAD-binding" evidence="6">
    <location>
        <begin position="14"/>
        <end position="354"/>
    </location>
</feature>
<comment type="caution">
    <text evidence="7">The sequence shown here is derived from an EMBL/GenBank/DDBJ whole genome shotgun (WGS) entry which is preliminary data.</text>
</comment>
<evidence type="ECO:0000259" key="6">
    <source>
        <dbReference type="Pfam" id="PF01494"/>
    </source>
</evidence>
<keyword evidence="5" id="KW-0472">Membrane</keyword>
<keyword evidence="2" id="KW-0274">FAD</keyword>
<evidence type="ECO:0000313" key="7">
    <source>
        <dbReference type="EMBL" id="KAK3935712.1"/>
    </source>
</evidence>
<name>A0AAN6N1F6_9PEZI</name>
<evidence type="ECO:0000313" key="8">
    <source>
        <dbReference type="Proteomes" id="UP001303473"/>
    </source>
</evidence>
<evidence type="ECO:0000256" key="3">
    <source>
        <dbReference type="ARBA" id="ARBA00023002"/>
    </source>
</evidence>
<dbReference type="PANTHER" id="PTHR43476">
    <property type="entry name" value="3-(3-HYDROXY-PHENYL)PROPIONATE/3-HYDROXYCINNAMIC ACID HYDROXYLASE"/>
    <property type="match status" value="1"/>
</dbReference>
<dbReference type="AlphaFoldDB" id="A0AAN6N1F6"/>
<proteinExistence type="predicted"/>
<dbReference type="GO" id="GO:0016491">
    <property type="term" value="F:oxidoreductase activity"/>
    <property type="evidence" value="ECO:0007669"/>
    <property type="project" value="UniProtKB-KW"/>
</dbReference>
<dbReference type="GO" id="GO:0071949">
    <property type="term" value="F:FAD binding"/>
    <property type="evidence" value="ECO:0007669"/>
    <property type="project" value="InterPro"/>
</dbReference>
<keyword evidence="4" id="KW-0520">NAD</keyword>
<evidence type="ECO:0000256" key="1">
    <source>
        <dbReference type="ARBA" id="ARBA00022630"/>
    </source>
</evidence>
<dbReference type="Proteomes" id="UP001303473">
    <property type="component" value="Unassembled WGS sequence"/>
</dbReference>
<gene>
    <name evidence="7" type="ORF">QBC46DRAFT_396819</name>
</gene>